<dbReference type="Gene3D" id="3.40.50.1820">
    <property type="entry name" value="alpha/beta hydrolase"/>
    <property type="match status" value="1"/>
</dbReference>
<dbReference type="InterPro" id="IPR029058">
    <property type="entry name" value="AB_hydrolase_fold"/>
</dbReference>
<proteinExistence type="predicted"/>
<sequence>LAERGNAEIAARLGADSGYTELAELNARHAEHIGAAYRHDCVSAHHYFADALETPPAVKLAAPVTVVVAADDPHTAGFGDLHRDWQFLADHVDLHELADGGHYFPRTRPAEAARAVLGAAELLASS</sequence>
<evidence type="ECO:0000313" key="1">
    <source>
        <dbReference type="EMBL" id="MER6984022.1"/>
    </source>
</evidence>
<dbReference type="SUPFAM" id="SSF53474">
    <property type="entry name" value="alpha/beta-Hydrolases"/>
    <property type="match status" value="1"/>
</dbReference>
<evidence type="ECO:0000313" key="2">
    <source>
        <dbReference type="Proteomes" id="UP001458415"/>
    </source>
</evidence>
<dbReference type="EMBL" id="JBEPCU010001618">
    <property type="protein sequence ID" value="MER6984022.1"/>
    <property type="molecule type" value="Genomic_DNA"/>
</dbReference>
<comment type="caution">
    <text evidence="1">The sequence shown here is derived from an EMBL/GenBank/DDBJ whole genome shotgun (WGS) entry which is preliminary data.</text>
</comment>
<organism evidence="1 2">
    <name type="scientific">Streptomyces carpinensis</name>
    <dbReference type="NCBI Taxonomy" id="66369"/>
    <lineage>
        <taxon>Bacteria</taxon>
        <taxon>Bacillati</taxon>
        <taxon>Actinomycetota</taxon>
        <taxon>Actinomycetes</taxon>
        <taxon>Kitasatosporales</taxon>
        <taxon>Streptomycetaceae</taxon>
        <taxon>Streptomyces</taxon>
    </lineage>
</organism>
<dbReference type="Proteomes" id="UP001458415">
    <property type="component" value="Unassembled WGS sequence"/>
</dbReference>
<keyword evidence="2" id="KW-1185">Reference proteome</keyword>
<reference evidence="1 2" key="1">
    <citation type="submission" date="2024-06" db="EMBL/GenBank/DDBJ databases">
        <title>The Natural Products Discovery Center: Release of the First 8490 Sequenced Strains for Exploring Actinobacteria Biosynthetic Diversity.</title>
        <authorList>
            <person name="Kalkreuter E."/>
            <person name="Kautsar S.A."/>
            <person name="Yang D."/>
            <person name="Bader C.D."/>
            <person name="Teijaro C.N."/>
            <person name="Fluegel L."/>
            <person name="Davis C.M."/>
            <person name="Simpson J.R."/>
            <person name="Lauterbach L."/>
            <person name="Steele A.D."/>
            <person name="Gui C."/>
            <person name="Meng S."/>
            <person name="Li G."/>
            <person name="Viehrig K."/>
            <person name="Ye F."/>
            <person name="Su P."/>
            <person name="Kiefer A.F."/>
            <person name="Nichols A."/>
            <person name="Cepeda A.J."/>
            <person name="Yan W."/>
            <person name="Fan B."/>
            <person name="Jiang Y."/>
            <person name="Adhikari A."/>
            <person name="Zheng C.-J."/>
            <person name="Schuster L."/>
            <person name="Cowan T.M."/>
            <person name="Smanski M.J."/>
            <person name="Chevrette M.G."/>
            <person name="De Carvalho L.P.S."/>
            <person name="Shen B."/>
        </authorList>
    </citation>
    <scope>NUCLEOTIDE SEQUENCE [LARGE SCALE GENOMIC DNA]</scope>
    <source>
        <strain evidence="1 2">NPDC000634</strain>
    </source>
</reference>
<feature type="non-terminal residue" evidence="1">
    <location>
        <position position="1"/>
    </location>
</feature>
<accession>A0ABV1WK52</accession>
<protein>
    <submittedName>
        <fullName evidence="1">Non-ribosomal peptide synthetase</fullName>
    </submittedName>
</protein>
<name>A0ABV1WK52_9ACTN</name>
<gene>
    <name evidence="1" type="ORF">ABT317_45530</name>
</gene>